<feature type="region of interest" description="Disordered" evidence="1">
    <location>
        <begin position="34"/>
        <end position="72"/>
    </location>
</feature>
<name>A0A6A6FIZ1_9PEZI</name>
<sequence length="72" mass="7967">MTDMMPEPASRSNIPRNDSFSIEDFTNAFKASAIKSKSGDRSYRTADSNVPTVPPPSRSSSRPASIYGDRRR</sequence>
<keyword evidence="3" id="KW-1185">Reference proteome</keyword>
<accession>A0A6A6FIZ1</accession>
<reference evidence="2" key="1">
    <citation type="journal article" date="2020" name="Stud. Mycol.">
        <title>101 Dothideomycetes genomes: a test case for predicting lifestyles and emergence of pathogens.</title>
        <authorList>
            <person name="Haridas S."/>
            <person name="Albert R."/>
            <person name="Binder M."/>
            <person name="Bloem J."/>
            <person name="Labutti K."/>
            <person name="Salamov A."/>
            <person name="Andreopoulos B."/>
            <person name="Baker S."/>
            <person name="Barry K."/>
            <person name="Bills G."/>
            <person name="Bluhm B."/>
            <person name="Cannon C."/>
            <person name="Castanera R."/>
            <person name="Culley D."/>
            <person name="Daum C."/>
            <person name="Ezra D."/>
            <person name="Gonzalez J."/>
            <person name="Henrissat B."/>
            <person name="Kuo A."/>
            <person name="Liang C."/>
            <person name="Lipzen A."/>
            <person name="Lutzoni F."/>
            <person name="Magnuson J."/>
            <person name="Mondo S."/>
            <person name="Nolan M."/>
            <person name="Ohm R."/>
            <person name="Pangilinan J."/>
            <person name="Park H.-J."/>
            <person name="Ramirez L."/>
            <person name="Alfaro M."/>
            <person name="Sun H."/>
            <person name="Tritt A."/>
            <person name="Yoshinaga Y."/>
            <person name="Zwiers L.-H."/>
            <person name="Turgeon B."/>
            <person name="Goodwin S."/>
            <person name="Spatafora J."/>
            <person name="Crous P."/>
            <person name="Grigoriev I."/>
        </authorList>
    </citation>
    <scope>NUCLEOTIDE SEQUENCE</scope>
    <source>
        <strain evidence="2">SCOH1-5</strain>
    </source>
</reference>
<proteinExistence type="predicted"/>
<organism evidence="2 3">
    <name type="scientific">Cercospora zeae-maydis SCOH1-5</name>
    <dbReference type="NCBI Taxonomy" id="717836"/>
    <lineage>
        <taxon>Eukaryota</taxon>
        <taxon>Fungi</taxon>
        <taxon>Dikarya</taxon>
        <taxon>Ascomycota</taxon>
        <taxon>Pezizomycotina</taxon>
        <taxon>Dothideomycetes</taxon>
        <taxon>Dothideomycetidae</taxon>
        <taxon>Mycosphaerellales</taxon>
        <taxon>Mycosphaerellaceae</taxon>
        <taxon>Cercospora</taxon>
    </lineage>
</organism>
<protein>
    <submittedName>
        <fullName evidence="2">Uncharacterized protein</fullName>
    </submittedName>
</protein>
<dbReference type="OrthoDB" id="3643946at2759"/>
<evidence type="ECO:0000313" key="3">
    <source>
        <dbReference type="Proteomes" id="UP000799539"/>
    </source>
</evidence>
<evidence type="ECO:0000256" key="1">
    <source>
        <dbReference type="SAM" id="MobiDB-lite"/>
    </source>
</evidence>
<evidence type="ECO:0000313" key="2">
    <source>
        <dbReference type="EMBL" id="KAF2213373.1"/>
    </source>
</evidence>
<gene>
    <name evidence="2" type="ORF">CERZMDRAFT_90434</name>
</gene>
<dbReference type="EMBL" id="ML992670">
    <property type="protein sequence ID" value="KAF2213373.1"/>
    <property type="molecule type" value="Genomic_DNA"/>
</dbReference>
<dbReference type="Proteomes" id="UP000799539">
    <property type="component" value="Unassembled WGS sequence"/>
</dbReference>
<dbReference type="AlphaFoldDB" id="A0A6A6FIZ1"/>